<sequence>MAPPVATETSNPALSSLKADKIFNPFYSPGAHDDGDASYKYAAYKPNLLKDGVSIRNLTPTVGAEITGLDLRQLTDAQKDELALLVAERGAVFLKNQPASIHELLDLGRYYGPLHKHPTTGVPKEPGLEEVHVVYADKSRRPDVSAYTRFELWHSDVTYEIQPPGTTIFKVLISPEQGGDTLWSSGGVRQAEGSRAAGGHVRREPVETVHPLVRVHPATGLKSVFVNAGFTRRIVGVPKAESDAILDFLFHQIAENPDFRLDGTGTITMLYCSITAYIVTHAATFDFFPAQRHALRVTPHAERPLSVKAYEEKTGKRALDRQKEIYKALGVEDTVGEGVVRGYAD</sequence>
<evidence type="ECO:0000259" key="6">
    <source>
        <dbReference type="Pfam" id="PF02668"/>
    </source>
</evidence>
<accession>A0A8H7IGK9</accession>
<dbReference type="EMBL" id="JACYCF010000005">
    <property type="protein sequence ID" value="KAF8757240.1"/>
    <property type="molecule type" value="Genomic_DNA"/>
</dbReference>
<dbReference type="InterPro" id="IPR051323">
    <property type="entry name" value="AtsK-like"/>
</dbReference>
<dbReference type="AlphaFoldDB" id="A0A8H7IGK9"/>
<dbReference type="Pfam" id="PF02668">
    <property type="entry name" value="TauD"/>
    <property type="match status" value="2"/>
</dbReference>
<evidence type="ECO:0000313" key="8">
    <source>
        <dbReference type="Proteomes" id="UP000614334"/>
    </source>
</evidence>
<dbReference type="GO" id="GO:0005737">
    <property type="term" value="C:cytoplasm"/>
    <property type="evidence" value="ECO:0007669"/>
    <property type="project" value="TreeGrafter"/>
</dbReference>
<comment type="similarity">
    <text evidence="1">Belongs to the TfdA dioxygenase family.</text>
</comment>
<protein>
    <submittedName>
        <fullName evidence="7">Alpha-ketoglutarate-dependent sulfonate dioxygenase</fullName>
    </submittedName>
</protein>
<dbReference type="Proteomes" id="UP000614334">
    <property type="component" value="Unassembled WGS sequence"/>
</dbReference>
<keyword evidence="3 7" id="KW-0223">Dioxygenase</keyword>
<reference evidence="7" key="1">
    <citation type="submission" date="2020-09" db="EMBL/GenBank/DDBJ databases">
        <title>Comparative genome analyses of four rice-infecting Rhizoctonia solani isolates reveal extensive enrichment of homogalacturonan modification genes.</title>
        <authorList>
            <person name="Lee D.-Y."/>
            <person name="Jeon J."/>
            <person name="Kim K.-T."/>
            <person name="Cheong K."/>
            <person name="Song H."/>
            <person name="Choi G."/>
            <person name="Ko J."/>
            <person name="Opiyo S.O."/>
            <person name="Zuo S."/>
            <person name="Madhav S."/>
            <person name="Lee Y.-H."/>
            <person name="Wang G.-L."/>
        </authorList>
    </citation>
    <scope>NUCLEOTIDE SEQUENCE</scope>
    <source>
        <strain evidence="7">AG1-IA B2</strain>
    </source>
</reference>
<dbReference type="Gene3D" id="3.60.130.10">
    <property type="entry name" value="Clavaminate synthase-like"/>
    <property type="match status" value="2"/>
</dbReference>
<dbReference type="PANTHER" id="PTHR30468">
    <property type="entry name" value="ALPHA-KETOGLUTARATE-DEPENDENT SULFONATE DIOXYGENASE"/>
    <property type="match status" value="1"/>
</dbReference>
<dbReference type="InterPro" id="IPR042098">
    <property type="entry name" value="TauD-like_sf"/>
</dbReference>
<keyword evidence="5" id="KW-0408">Iron</keyword>
<dbReference type="GO" id="GO:0016706">
    <property type="term" value="F:2-oxoglutarate-dependent dioxygenase activity"/>
    <property type="evidence" value="ECO:0007669"/>
    <property type="project" value="TreeGrafter"/>
</dbReference>
<comment type="caution">
    <text evidence="7">The sequence shown here is derived from an EMBL/GenBank/DDBJ whole genome shotgun (WGS) entry which is preliminary data.</text>
</comment>
<evidence type="ECO:0000256" key="3">
    <source>
        <dbReference type="ARBA" id="ARBA00022964"/>
    </source>
</evidence>
<name>A0A8H7IGK9_9AGAM</name>
<dbReference type="PANTHER" id="PTHR30468:SF31">
    <property type="entry name" value="ALPHA-KETOGLUTARATE-DEPENDENT SULFONATE DIOXYGENASE-RELATED"/>
    <property type="match status" value="1"/>
</dbReference>
<dbReference type="InterPro" id="IPR003819">
    <property type="entry name" value="TauD/TfdA-like"/>
</dbReference>
<dbReference type="GO" id="GO:0046872">
    <property type="term" value="F:metal ion binding"/>
    <property type="evidence" value="ECO:0007669"/>
    <property type="project" value="UniProtKB-KW"/>
</dbReference>
<evidence type="ECO:0000313" key="7">
    <source>
        <dbReference type="EMBL" id="KAF8757240.1"/>
    </source>
</evidence>
<evidence type="ECO:0000256" key="4">
    <source>
        <dbReference type="ARBA" id="ARBA00023002"/>
    </source>
</evidence>
<evidence type="ECO:0000256" key="2">
    <source>
        <dbReference type="ARBA" id="ARBA00022723"/>
    </source>
</evidence>
<dbReference type="SUPFAM" id="SSF51197">
    <property type="entry name" value="Clavaminate synthase-like"/>
    <property type="match status" value="1"/>
</dbReference>
<evidence type="ECO:0000256" key="1">
    <source>
        <dbReference type="ARBA" id="ARBA00005896"/>
    </source>
</evidence>
<keyword evidence="4" id="KW-0560">Oxidoreductase</keyword>
<feature type="domain" description="TauD/TfdA-like" evidence="6">
    <location>
        <begin position="55"/>
        <end position="186"/>
    </location>
</feature>
<organism evidence="7 8">
    <name type="scientific">Rhizoctonia solani</name>
    <dbReference type="NCBI Taxonomy" id="456999"/>
    <lineage>
        <taxon>Eukaryota</taxon>
        <taxon>Fungi</taxon>
        <taxon>Dikarya</taxon>
        <taxon>Basidiomycota</taxon>
        <taxon>Agaricomycotina</taxon>
        <taxon>Agaricomycetes</taxon>
        <taxon>Cantharellales</taxon>
        <taxon>Ceratobasidiaceae</taxon>
        <taxon>Rhizoctonia</taxon>
    </lineage>
</organism>
<evidence type="ECO:0000256" key="5">
    <source>
        <dbReference type="ARBA" id="ARBA00023004"/>
    </source>
</evidence>
<gene>
    <name evidence="7" type="ORF">RHS01_04174</name>
</gene>
<keyword evidence="2" id="KW-0479">Metal-binding</keyword>
<feature type="domain" description="TauD/TfdA-like" evidence="6">
    <location>
        <begin position="202"/>
        <end position="262"/>
    </location>
</feature>
<proteinExistence type="inferred from homology"/>